<evidence type="ECO:0008006" key="4">
    <source>
        <dbReference type="Google" id="ProtNLM"/>
    </source>
</evidence>
<feature type="region of interest" description="Disordered" evidence="1">
    <location>
        <begin position="55"/>
        <end position="222"/>
    </location>
</feature>
<feature type="compositionally biased region" description="Basic and acidic residues" evidence="1">
    <location>
        <begin position="126"/>
        <end position="135"/>
    </location>
</feature>
<dbReference type="VEuPathDB" id="FungiDB:BTJ68_11588"/>
<feature type="compositionally biased region" description="Pro residues" evidence="1">
    <location>
        <begin position="81"/>
        <end position="91"/>
    </location>
</feature>
<feature type="compositionally biased region" description="Acidic residues" evidence="1">
    <location>
        <begin position="157"/>
        <end position="171"/>
    </location>
</feature>
<feature type="region of interest" description="Disordered" evidence="1">
    <location>
        <begin position="1"/>
        <end position="21"/>
    </location>
</feature>
<comment type="caution">
    <text evidence="2">The sequence shown here is derived from an EMBL/GenBank/DDBJ whole genome shotgun (WGS) entry which is preliminary data.</text>
</comment>
<feature type="compositionally biased region" description="Polar residues" evidence="1">
    <location>
        <begin position="95"/>
        <end position="109"/>
    </location>
</feature>
<evidence type="ECO:0000313" key="2">
    <source>
        <dbReference type="EMBL" id="RMZ00393.1"/>
    </source>
</evidence>
<feature type="compositionally biased region" description="Basic residues" evidence="1">
    <location>
        <begin position="55"/>
        <end position="68"/>
    </location>
</feature>
<feature type="compositionally biased region" description="Basic and acidic residues" evidence="1">
    <location>
        <begin position="185"/>
        <end position="204"/>
    </location>
</feature>
<gene>
    <name evidence="2" type="ORF">D0862_06736</name>
</gene>
<dbReference type="Proteomes" id="UP000281468">
    <property type="component" value="Unassembled WGS sequence"/>
</dbReference>
<feature type="compositionally biased region" description="Acidic residues" evidence="1">
    <location>
        <begin position="212"/>
        <end position="222"/>
    </location>
</feature>
<name>A0A3M7GH73_HORWE</name>
<evidence type="ECO:0000256" key="1">
    <source>
        <dbReference type="SAM" id="MobiDB-lite"/>
    </source>
</evidence>
<protein>
    <recommendedName>
        <fullName evidence="4">Myb-like domain-containing protein</fullName>
    </recommendedName>
</protein>
<reference evidence="2 3" key="1">
    <citation type="journal article" date="2018" name="BMC Genomics">
        <title>Genomic evidence for intraspecific hybridization in a clonal and extremely halotolerant yeast.</title>
        <authorList>
            <person name="Gostincar C."/>
            <person name="Stajich J.E."/>
            <person name="Zupancic J."/>
            <person name="Zalar P."/>
            <person name="Gunde-Cimerman N."/>
        </authorList>
    </citation>
    <scope>NUCLEOTIDE SEQUENCE [LARGE SCALE GENOMIC DNA]</scope>
    <source>
        <strain evidence="2 3">EXF-171</strain>
    </source>
</reference>
<dbReference type="EMBL" id="QWIQ01000199">
    <property type="protein sequence ID" value="RMZ00393.1"/>
    <property type="molecule type" value="Genomic_DNA"/>
</dbReference>
<evidence type="ECO:0000313" key="3">
    <source>
        <dbReference type="Proteomes" id="UP000281468"/>
    </source>
</evidence>
<sequence length="470" mass="50108">MCSPAFQTRHHYPTSNKTATMSERFTEHDRKILSIWKNNCKAQWDNIATAGGYPHRKAAQKAVRRVTKKLGLPPRTTGGPAPEPQELPPPTTGGSASRPQRGLHTTRSNKGGPKSDASAGRVKTPKKGEPRKGRESGQGLNREGEGARIGEGTGEGTGEDTGEEGTGEEGTGEGVDQRVGQGSDRFVKGRPYNERIDRDYRPRVGELLGDSESSDGGDDDSEDEMEMLMMDMRIDMIKDKDNVSKDGTTLDSPSPSTTFPLPLSVTVTCVKAPNTESTTDPTNPIKLTNAAVRASIVIPSTPSPPEQNLNAKTAVTVKRHDPSAPYPNPSIVTPPFVPRATFRQGAVIRNGLPLARIPSSDENVSAATAAYCTSTPIGNTLSRFGTEGPAASGKCEEIYGPFAFRRIHVCATISTQATPEFASTCTALRGPSPPAPPVDDVVSVCLALCPIRVTRVPSRKKSISSQKKAG</sequence>
<proteinExistence type="predicted"/>
<dbReference type="AlphaFoldDB" id="A0A3M7GH73"/>
<organism evidence="2 3">
    <name type="scientific">Hortaea werneckii</name>
    <name type="common">Black yeast</name>
    <name type="synonym">Cladosporium werneckii</name>
    <dbReference type="NCBI Taxonomy" id="91943"/>
    <lineage>
        <taxon>Eukaryota</taxon>
        <taxon>Fungi</taxon>
        <taxon>Dikarya</taxon>
        <taxon>Ascomycota</taxon>
        <taxon>Pezizomycotina</taxon>
        <taxon>Dothideomycetes</taxon>
        <taxon>Dothideomycetidae</taxon>
        <taxon>Mycosphaerellales</taxon>
        <taxon>Teratosphaeriaceae</taxon>
        <taxon>Hortaea</taxon>
    </lineage>
</organism>
<accession>A0A3M7GH73</accession>